<sequence length="161" mass="18904">MTTETLVTKLNRKESLPSVPRLSKHVCSRYVCGKNDKTRRVNLQRAVALKKTVNRWRDFHTQCLWQMTLNHRRNLYAALRMTGTVEQELALSNKQLLVVQQNTRTGTQPESEKGVESQCQALHCLPHQVRQAALQELFEKEYQQYQQELSRMGKAFYEERL</sequence>
<dbReference type="PANTHER" id="PTHR35818">
    <property type="entry name" value="C1ORF189"/>
    <property type="match status" value="1"/>
</dbReference>
<reference evidence="1 2" key="1">
    <citation type="submission" date="2024-08" db="EMBL/GenBank/DDBJ databases">
        <title>The draft genome of Apodemus speciosus.</title>
        <authorList>
            <person name="Nabeshima K."/>
            <person name="Suzuki S."/>
            <person name="Onuma M."/>
        </authorList>
    </citation>
    <scope>NUCLEOTIDE SEQUENCE [LARGE SCALE GENOMIC DNA]</scope>
    <source>
        <strain evidence="1">IB14-021</strain>
    </source>
</reference>
<evidence type="ECO:0000313" key="1">
    <source>
        <dbReference type="EMBL" id="GAB1287762.1"/>
    </source>
</evidence>
<dbReference type="EMBL" id="BAAFST010000003">
    <property type="protein sequence ID" value="GAB1287762.1"/>
    <property type="molecule type" value="Genomic_DNA"/>
</dbReference>
<organism evidence="1 2">
    <name type="scientific">Apodemus speciosus</name>
    <name type="common">Large Japanese field mouse</name>
    <dbReference type="NCBI Taxonomy" id="105296"/>
    <lineage>
        <taxon>Eukaryota</taxon>
        <taxon>Metazoa</taxon>
        <taxon>Chordata</taxon>
        <taxon>Craniata</taxon>
        <taxon>Vertebrata</taxon>
        <taxon>Euteleostomi</taxon>
        <taxon>Mammalia</taxon>
        <taxon>Eutheria</taxon>
        <taxon>Euarchontoglires</taxon>
        <taxon>Glires</taxon>
        <taxon>Rodentia</taxon>
        <taxon>Myomorpha</taxon>
        <taxon>Muroidea</taxon>
        <taxon>Muridae</taxon>
        <taxon>Murinae</taxon>
        <taxon>Apodemus</taxon>
    </lineage>
</organism>
<comment type="caution">
    <text evidence="1">The sequence shown here is derived from an EMBL/GenBank/DDBJ whole genome shotgun (WGS) entry which is preliminary data.</text>
</comment>
<gene>
    <name evidence="1" type="ORF">APTSU1_000299200</name>
</gene>
<accession>A0ABQ0EL44</accession>
<name>A0ABQ0EL44_APOSI</name>
<protein>
    <submittedName>
        <fullName evidence="1">Uncharacterized protein</fullName>
    </submittedName>
</protein>
<dbReference type="Pfam" id="PF15104">
    <property type="entry name" value="CFAP141"/>
    <property type="match status" value="2"/>
</dbReference>
<evidence type="ECO:0000313" key="2">
    <source>
        <dbReference type="Proteomes" id="UP001623349"/>
    </source>
</evidence>
<dbReference type="InterPro" id="IPR029375">
    <property type="entry name" value="CFAP141"/>
</dbReference>
<keyword evidence="2" id="KW-1185">Reference proteome</keyword>
<proteinExistence type="predicted"/>
<dbReference type="PANTHER" id="PTHR35818:SF1">
    <property type="entry name" value="CILIA- AND FLAGELLA-ASSOCIATED PROTEIN 141"/>
    <property type="match status" value="1"/>
</dbReference>
<dbReference type="Proteomes" id="UP001623349">
    <property type="component" value="Unassembled WGS sequence"/>
</dbReference>